<dbReference type="NCBIfam" id="TIGR01683">
    <property type="entry name" value="thiS"/>
    <property type="match status" value="1"/>
</dbReference>
<reference evidence="1" key="1">
    <citation type="journal article" date="2014" name="Int. J. Syst. Evol. Microbiol.">
        <title>Complete genome sequence of Corynebacterium casei LMG S-19264T (=DSM 44701T), isolated from a smear-ripened cheese.</title>
        <authorList>
            <consortium name="US DOE Joint Genome Institute (JGI-PGF)"/>
            <person name="Walter F."/>
            <person name="Albersmeier A."/>
            <person name="Kalinowski J."/>
            <person name="Ruckert C."/>
        </authorList>
    </citation>
    <scope>NUCLEOTIDE SEQUENCE</scope>
    <source>
        <strain evidence="1">CGMCC 1.15290</strain>
    </source>
</reference>
<dbReference type="CDD" id="cd00565">
    <property type="entry name" value="Ubl_ThiS"/>
    <property type="match status" value="1"/>
</dbReference>
<gene>
    <name evidence="1" type="primary">thiS</name>
    <name evidence="1" type="ORF">GCM10011379_42940</name>
</gene>
<dbReference type="SUPFAM" id="SSF54285">
    <property type="entry name" value="MoaD/ThiS"/>
    <property type="match status" value="1"/>
</dbReference>
<dbReference type="InterPro" id="IPR003749">
    <property type="entry name" value="ThiS/MoaD-like"/>
</dbReference>
<dbReference type="InterPro" id="IPR010035">
    <property type="entry name" value="Thi_S"/>
</dbReference>
<organism evidence="1 2">
    <name type="scientific">Filimonas zeae</name>
    <dbReference type="NCBI Taxonomy" id="1737353"/>
    <lineage>
        <taxon>Bacteria</taxon>
        <taxon>Pseudomonadati</taxon>
        <taxon>Bacteroidota</taxon>
        <taxon>Chitinophagia</taxon>
        <taxon>Chitinophagales</taxon>
        <taxon>Chitinophagaceae</taxon>
        <taxon>Filimonas</taxon>
    </lineage>
</organism>
<dbReference type="PANTHER" id="PTHR34472">
    <property type="entry name" value="SULFUR CARRIER PROTEIN THIS"/>
    <property type="match status" value="1"/>
</dbReference>
<dbReference type="Pfam" id="PF02597">
    <property type="entry name" value="ThiS"/>
    <property type="match status" value="1"/>
</dbReference>
<dbReference type="EMBL" id="BMIB01000004">
    <property type="protein sequence ID" value="GGH77100.1"/>
    <property type="molecule type" value="Genomic_DNA"/>
</dbReference>
<proteinExistence type="predicted"/>
<accession>A0A917MY28</accession>
<dbReference type="InterPro" id="IPR016155">
    <property type="entry name" value="Mopterin_synth/thiamin_S_b"/>
</dbReference>
<dbReference type="RefSeq" id="WP_188956201.1">
    <property type="nucleotide sequence ID" value="NZ_BMIB01000004.1"/>
</dbReference>
<keyword evidence="2" id="KW-1185">Reference proteome</keyword>
<name>A0A917MY28_9BACT</name>
<comment type="caution">
    <text evidence="1">The sequence shown here is derived from an EMBL/GenBank/DDBJ whole genome shotgun (WGS) entry which is preliminary data.</text>
</comment>
<sequence length="69" mass="7406">MQVQINHQSFSLPEGQPASVTQLLQQAGFTGQTGIALAVNNKVVPRHLWPFHLLQQGDSITLISATQGG</sequence>
<dbReference type="Gene3D" id="3.10.20.30">
    <property type="match status" value="1"/>
</dbReference>
<evidence type="ECO:0000313" key="2">
    <source>
        <dbReference type="Proteomes" id="UP000627292"/>
    </source>
</evidence>
<protein>
    <submittedName>
        <fullName evidence="1">Thiamine biosynthesis protein ThiS</fullName>
    </submittedName>
</protein>
<evidence type="ECO:0000313" key="1">
    <source>
        <dbReference type="EMBL" id="GGH77100.1"/>
    </source>
</evidence>
<dbReference type="AlphaFoldDB" id="A0A917MY28"/>
<reference evidence="1" key="2">
    <citation type="submission" date="2020-09" db="EMBL/GenBank/DDBJ databases">
        <authorList>
            <person name="Sun Q."/>
            <person name="Zhou Y."/>
        </authorList>
    </citation>
    <scope>NUCLEOTIDE SEQUENCE</scope>
    <source>
        <strain evidence="1">CGMCC 1.15290</strain>
    </source>
</reference>
<dbReference type="Proteomes" id="UP000627292">
    <property type="component" value="Unassembled WGS sequence"/>
</dbReference>
<dbReference type="InterPro" id="IPR012675">
    <property type="entry name" value="Beta-grasp_dom_sf"/>
</dbReference>
<dbReference type="PANTHER" id="PTHR34472:SF1">
    <property type="entry name" value="SULFUR CARRIER PROTEIN THIS"/>
    <property type="match status" value="1"/>
</dbReference>